<organism evidence="2 3">
    <name type="scientific">Fusibacter bizertensis</name>
    <dbReference type="NCBI Taxonomy" id="1488331"/>
    <lineage>
        <taxon>Bacteria</taxon>
        <taxon>Bacillati</taxon>
        <taxon>Bacillota</taxon>
        <taxon>Clostridia</taxon>
        <taxon>Eubacteriales</taxon>
        <taxon>Eubacteriales Family XII. Incertae Sedis</taxon>
        <taxon>Fusibacter</taxon>
    </lineage>
</organism>
<comment type="caution">
    <text evidence="2">The sequence shown here is derived from an EMBL/GenBank/DDBJ whole genome shotgun (WGS) entry which is preliminary data.</text>
</comment>
<accession>A0ABT6NF41</accession>
<dbReference type="EMBL" id="JARYZI010000009">
    <property type="protein sequence ID" value="MDH8679040.1"/>
    <property type="molecule type" value="Genomic_DNA"/>
</dbReference>
<feature type="region of interest" description="Disordered" evidence="1">
    <location>
        <begin position="21"/>
        <end position="41"/>
    </location>
</feature>
<proteinExistence type="predicted"/>
<keyword evidence="3" id="KW-1185">Reference proteome</keyword>
<evidence type="ECO:0000313" key="3">
    <source>
        <dbReference type="Proteomes" id="UP001158045"/>
    </source>
</evidence>
<protein>
    <submittedName>
        <fullName evidence="2">Uncharacterized protein</fullName>
    </submittedName>
</protein>
<evidence type="ECO:0000256" key="1">
    <source>
        <dbReference type="SAM" id="MobiDB-lite"/>
    </source>
</evidence>
<dbReference type="Proteomes" id="UP001158045">
    <property type="component" value="Unassembled WGS sequence"/>
</dbReference>
<name>A0ABT6NF41_9FIRM</name>
<dbReference type="RefSeq" id="WP_281094936.1">
    <property type="nucleotide sequence ID" value="NZ_JARYZI010000009.1"/>
</dbReference>
<reference evidence="2 3" key="1">
    <citation type="submission" date="2023-04" db="EMBL/GenBank/DDBJ databases">
        <title>Fusibacter bizertensis strain WBS, isolated from littoral bottom sediments of the Arctic seas - biochemical and genomic analysis.</title>
        <authorList>
            <person name="Brioukhanov A.L."/>
        </authorList>
    </citation>
    <scope>NUCLEOTIDE SEQUENCE [LARGE SCALE GENOMIC DNA]</scope>
    <source>
        <strain evidence="2 3">WBS</strain>
    </source>
</reference>
<sequence length="41" mass="4820">MNLLMVRRCISKYPELDAHFKKSKSETTSQSLMRFETEPGE</sequence>
<gene>
    <name evidence="2" type="ORF">QE109_12845</name>
</gene>
<evidence type="ECO:0000313" key="2">
    <source>
        <dbReference type="EMBL" id="MDH8679040.1"/>
    </source>
</evidence>